<evidence type="ECO:0000313" key="1">
    <source>
        <dbReference type="EMBL" id="CAB4858871.1"/>
    </source>
</evidence>
<reference evidence="1" key="1">
    <citation type="submission" date="2020-05" db="EMBL/GenBank/DDBJ databases">
        <authorList>
            <person name="Chiriac C."/>
            <person name="Salcher M."/>
            <person name="Ghai R."/>
            <person name="Kavagutti S V."/>
        </authorList>
    </citation>
    <scope>NUCLEOTIDE SEQUENCE</scope>
</reference>
<name>A0A6J7CM51_9ZZZZ</name>
<gene>
    <name evidence="1" type="ORF">UFOPK3423_00115</name>
</gene>
<sequence length="301" mass="33861">MVHEDVARADRREDVATVVVRCTGEGRGIHGLEGLVAQVGMSREPHDLPEIVEIEQPGDGVDLPILDAQRSAELIPDRGTESLLDLKAHDLAERPPTQLRLHRLEQVVGLIGDLEVRVARHAEEPVIEDLHPREKRVEVLGDQLLEQHEGRLALDHRDEAGEHLLRYLHARKDGDRSLRVAHEHREAQRKIRDVWERATEADGERREDGEHLLTETLAQLRQLIGRDVGERTQAQPVLGEDGPQLAADEPRLAIDLRLDLRAQDIDRFVGVEPPTPLVGDAGLDLIVQARDADHEELIEIR</sequence>
<dbReference type="AlphaFoldDB" id="A0A6J7CM51"/>
<protein>
    <submittedName>
        <fullName evidence="1">Unannotated protein</fullName>
    </submittedName>
</protein>
<accession>A0A6J7CM51</accession>
<dbReference type="AntiFam" id="ANF00173">
    <property type="entry name" value="Shadow ORF (opposite ppk)"/>
</dbReference>
<organism evidence="1">
    <name type="scientific">freshwater metagenome</name>
    <dbReference type="NCBI Taxonomy" id="449393"/>
    <lineage>
        <taxon>unclassified sequences</taxon>
        <taxon>metagenomes</taxon>
        <taxon>ecological metagenomes</taxon>
    </lineage>
</organism>
<proteinExistence type="predicted"/>
<dbReference type="EMBL" id="CAFBLQ010000007">
    <property type="protein sequence ID" value="CAB4858871.1"/>
    <property type="molecule type" value="Genomic_DNA"/>
</dbReference>